<evidence type="ECO:0000313" key="1">
    <source>
        <dbReference type="EMBL" id="JAI03278.1"/>
    </source>
</evidence>
<reference evidence="1" key="1">
    <citation type="submission" date="2014-11" db="EMBL/GenBank/DDBJ databases">
        <authorList>
            <person name="Amaro Gonzalez C."/>
        </authorList>
    </citation>
    <scope>NUCLEOTIDE SEQUENCE</scope>
</reference>
<reference evidence="1" key="2">
    <citation type="journal article" date="2015" name="Fish Shellfish Immunol.">
        <title>Early steps in the European eel (Anguilla anguilla)-Vibrio vulnificus interaction in the gills: Role of the RtxA13 toxin.</title>
        <authorList>
            <person name="Callol A."/>
            <person name="Pajuelo D."/>
            <person name="Ebbesson L."/>
            <person name="Teles M."/>
            <person name="MacKenzie S."/>
            <person name="Amaro C."/>
        </authorList>
    </citation>
    <scope>NUCLEOTIDE SEQUENCE</scope>
</reference>
<accession>A0A0E9XKM5</accession>
<dbReference type="AlphaFoldDB" id="A0A0E9XKM5"/>
<organism evidence="1">
    <name type="scientific">Anguilla anguilla</name>
    <name type="common">European freshwater eel</name>
    <name type="synonym">Muraena anguilla</name>
    <dbReference type="NCBI Taxonomy" id="7936"/>
    <lineage>
        <taxon>Eukaryota</taxon>
        <taxon>Metazoa</taxon>
        <taxon>Chordata</taxon>
        <taxon>Craniata</taxon>
        <taxon>Vertebrata</taxon>
        <taxon>Euteleostomi</taxon>
        <taxon>Actinopterygii</taxon>
        <taxon>Neopterygii</taxon>
        <taxon>Teleostei</taxon>
        <taxon>Anguilliformes</taxon>
        <taxon>Anguillidae</taxon>
        <taxon>Anguilla</taxon>
    </lineage>
</organism>
<dbReference type="EMBL" id="GBXM01005300">
    <property type="protein sequence ID" value="JAI03278.1"/>
    <property type="molecule type" value="Transcribed_RNA"/>
</dbReference>
<proteinExistence type="predicted"/>
<sequence length="27" mass="3236">MTKICNKNFLCPKYFVIIQNETSAYEH</sequence>
<name>A0A0E9XKM5_ANGAN</name>
<protein>
    <submittedName>
        <fullName evidence="1">Uncharacterized protein</fullName>
    </submittedName>
</protein>